<evidence type="ECO:0000259" key="3">
    <source>
        <dbReference type="PROSITE" id="PS50175"/>
    </source>
</evidence>
<dbReference type="Pfam" id="PF13975">
    <property type="entry name" value="gag-asp_proteas"/>
    <property type="match status" value="1"/>
</dbReference>
<evidence type="ECO:0000256" key="2">
    <source>
        <dbReference type="SAM" id="Phobius"/>
    </source>
</evidence>
<dbReference type="AlphaFoldDB" id="A0A0A1W916"/>
<dbReference type="NCBIfam" id="TIGR02281">
    <property type="entry name" value="clan_AA_DTGA"/>
    <property type="match status" value="1"/>
</dbReference>
<evidence type="ECO:0000313" key="5">
    <source>
        <dbReference type="Proteomes" id="UP000032305"/>
    </source>
</evidence>
<dbReference type="OrthoDB" id="7595324at2"/>
<keyword evidence="1" id="KW-0378">Hydrolase</keyword>
<dbReference type="Gene3D" id="2.40.70.10">
    <property type="entry name" value="Acid Proteases"/>
    <property type="match status" value="1"/>
</dbReference>
<dbReference type="InterPro" id="IPR011969">
    <property type="entry name" value="Clan_AA_Asp_peptidase_C"/>
</dbReference>
<keyword evidence="2" id="KW-0472">Membrane</keyword>
<dbReference type="GO" id="GO:0004190">
    <property type="term" value="F:aspartic-type endopeptidase activity"/>
    <property type="evidence" value="ECO:0007669"/>
    <property type="project" value="InterPro"/>
</dbReference>
<proteinExistence type="predicted"/>
<evidence type="ECO:0000313" key="4">
    <source>
        <dbReference type="EMBL" id="GAM01672.1"/>
    </source>
</evidence>
<dbReference type="InterPro" id="IPR034122">
    <property type="entry name" value="Retropepsin-like_bacterial"/>
</dbReference>
<comment type="caution">
    <text evidence="4">The sequence shown here is derived from an EMBL/GenBank/DDBJ whole genome shotgun (WGS) entry which is preliminary data.</text>
</comment>
<keyword evidence="2" id="KW-1133">Transmembrane helix</keyword>
<evidence type="ECO:0000256" key="1">
    <source>
        <dbReference type="ARBA" id="ARBA00022801"/>
    </source>
</evidence>
<keyword evidence="5" id="KW-1185">Reference proteome</keyword>
<dbReference type="PROSITE" id="PS50175">
    <property type="entry name" value="ASP_PROT_RETROV"/>
    <property type="match status" value="1"/>
</dbReference>
<dbReference type="InterPro" id="IPR021109">
    <property type="entry name" value="Peptidase_aspartic_dom_sf"/>
</dbReference>
<dbReference type="eggNOG" id="COG3577">
    <property type="taxonomic scope" value="Bacteria"/>
</dbReference>
<name>A0A0A1W916_9SPHN</name>
<feature type="domain" description="Peptidase A2" evidence="3">
    <location>
        <begin position="101"/>
        <end position="180"/>
    </location>
</feature>
<organism evidence="4 5">
    <name type="scientific">Sphingomonas parapaucimobilis NBRC 15100</name>
    <dbReference type="NCBI Taxonomy" id="1219049"/>
    <lineage>
        <taxon>Bacteria</taxon>
        <taxon>Pseudomonadati</taxon>
        <taxon>Pseudomonadota</taxon>
        <taxon>Alphaproteobacteria</taxon>
        <taxon>Sphingomonadales</taxon>
        <taxon>Sphingomonadaceae</taxon>
        <taxon>Sphingomonas</taxon>
    </lineage>
</organism>
<dbReference type="EMBL" id="BBPI01000068">
    <property type="protein sequence ID" value="GAM01672.1"/>
    <property type="molecule type" value="Genomic_DNA"/>
</dbReference>
<protein>
    <recommendedName>
        <fullName evidence="3">Peptidase A2 domain-containing protein</fullName>
    </recommendedName>
</protein>
<dbReference type="SUPFAM" id="SSF50630">
    <property type="entry name" value="Acid proteases"/>
    <property type="match status" value="1"/>
</dbReference>
<accession>A0A0A1W916</accession>
<reference evidence="4 5" key="1">
    <citation type="submission" date="2014-11" db="EMBL/GenBank/DDBJ databases">
        <title>Whole genome shotgun sequence of Sphingomonas parapaucimobilis NBRC 15100.</title>
        <authorList>
            <person name="Katano-Makiyama Y."/>
            <person name="Hosoyama A."/>
            <person name="Hashimoto M."/>
            <person name="Hosoyama Y."/>
            <person name="Noguchi M."/>
            <person name="Numata M."/>
            <person name="Tsuchikane K."/>
            <person name="Hirakata S."/>
            <person name="Uohara A."/>
            <person name="Shimodaira J."/>
            <person name="Ohji S."/>
            <person name="Ichikawa N."/>
            <person name="Kimura A."/>
            <person name="Yamazoe A."/>
            <person name="Fujita N."/>
        </authorList>
    </citation>
    <scope>NUCLEOTIDE SEQUENCE [LARGE SCALE GENOMIC DNA]</scope>
    <source>
        <strain evidence="4 5">NBRC 15100</strain>
    </source>
</reference>
<keyword evidence="2" id="KW-0812">Transmembrane</keyword>
<dbReference type="Proteomes" id="UP000032305">
    <property type="component" value="Unassembled WGS sequence"/>
</dbReference>
<sequence length="208" mass="22736">MFADLGVPLPLLAVVLAVVLAGIIARRVPILRVAISLLSWLLLGGLVFVLLQQRQQFDPYIQRAMQILNLQDQSVVGDTVRIRMAPDGHFWARVTVNGINRRMLVDSGATLTALSSATARAAGLEPTMPAFPVVLNTANGMIRAETARVDSLRIGTIRADKVPVVVSPAFGETDVLGMNFLSRLKSWRVERSTLILEPHHPQPYTPQS</sequence>
<feature type="transmembrane region" description="Helical" evidence="2">
    <location>
        <begin position="31"/>
        <end position="51"/>
    </location>
</feature>
<dbReference type="RefSeq" id="WP_042488783.1">
    <property type="nucleotide sequence ID" value="NZ_BBPI01000068.1"/>
</dbReference>
<dbReference type="InterPro" id="IPR001995">
    <property type="entry name" value="Peptidase_A2_cat"/>
</dbReference>
<gene>
    <name evidence="4" type="ORF">SP5_068_00400</name>
</gene>
<dbReference type="CDD" id="cd05483">
    <property type="entry name" value="retropepsin_like_bacteria"/>
    <property type="match status" value="1"/>
</dbReference>
<dbReference type="GO" id="GO:0006508">
    <property type="term" value="P:proteolysis"/>
    <property type="evidence" value="ECO:0007669"/>
    <property type="project" value="InterPro"/>
</dbReference>